<keyword evidence="7" id="KW-1185">Reference proteome</keyword>
<dbReference type="Gene3D" id="3.30.710.10">
    <property type="entry name" value="Potassium Channel Kv1.1, Chain A"/>
    <property type="match status" value="1"/>
</dbReference>
<dbReference type="PROSITE" id="PS50097">
    <property type="entry name" value="BTB"/>
    <property type="match status" value="1"/>
</dbReference>
<feature type="region of interest" description="Disordered" evidence="4">
    <location>
        <begin position="336"/>
        <end position="357"/>
    </location>
</feature>
<feature type="compositionally biased region" description="Basic and acidic residues" evidence="4">
    <location>
        <begin position="336"/>
        <end position="347"/>
    </location>
</feature>
<evidence type="ECO:0000256" key="2">
    <source>
        <dbReference type="ARBA" id="ARBA00022737"/>
    </source>
</evidence>
<dbReference type="Pfam" id="PF01344">
    <property type="entry name" value="Kelch_1"/>
    <property type="match status" value="3"/>
</dbReference>
<evidence type="ECO:0000256" key="3">
    <source>
        <dbReference type="ARBA" id="ARBA00023203"/>
    </source>
</evidence>
<evidence type="ECO:0000313" key="7">
    <source>
        <dbReference type="Proteomes" id="UP001231518"/>
    </source>
</evidence>
<feature type="compositionally biased region" description="Basic and acidic residues" evidence="4">
    <location>
        <begin position="60"/>
        <end position="72"/>
    </location>
</feature>
<dbReference type="PANTHER" id="PTHR24412:SF441">
    <property type="entry name" value="KELCH-LIKE PROTEIN 28"/>
    <property type="match status" value="1"/>
</dbReference>
<feature type="region of interest" description="Disordered" evidence="4">
    <location>
        <begin position="17"/>
        <end position="93"/>
    </location>
</feature>
<dbReference type="Pfam" id="PF00651">
    <property type="entry name" value="BTB"/>
    <property type="match status" value="1"/>
</dbReference>
<evidence type="ECO:0000256" key="4">
    <source>
        <dbReference type="SAM" id="MobiDB-lite"/>
    </source>
</evidence>
<evidence type="ECO:0000256" key="1">
    <source>
        <dbReference type="ARBA" id="ARBA00022441"/>
    </source>
</evidence>
<dbReference type="InterPro" id="IPR006652">
    <property type="entry name" value="Kelch_1"/>
</dbReference>
<reference evidence="6" key="1">
    <citation type="submission" date="2023-03" db="EMBL/GenBank/DDBJ databases">
        <title>Chromosome-level genomes of two armyworms, Mythimna separata and Mythimna loreyi, provide insights into the biosynthesis and reception of sex pheromones.</title>
        <authorList>
            <person name="Zhao H."/>
        </authorList>
    </citation>
    <scope>NUCLEOTIDE SEQUENCE</scope>
    <source>
        <strain evidence="6">BeijingLab</strain>
        <tissue evidence="6">Pupa</tissue>
    </source>
</reference>
<dbReference type="SUPFAM" id="SSF54695">
    <property type="entry name" value="POZ domain"/>
    <property type="match status" value="1"/>
</dbReference>
<dbReference type="SUPFAM" id="SSF50965">
    <property type="entry name" value="Galactose oxidase, central domain"/>
    <property type="match status" value="1"/>
</dbReference>
<dbReference type="AlphaFoldDB" id="A0AAD7YBL8"/>
<protein>
    <recommendedName>
        <fullName evidence="5">BTB domain-containing protein</fullName>
    </recommendedName>
</protein>
<gene>
    <name evidence="6" type="ORF">PYW07_009282</name>
</gene>
<name>A0AAD7YBL8_MYTSE</name>
<evidence type="ECO:0000259" key="5">
    <source>
        <dbReference type="PROSITE" id="PS50097"/>
    </source>
</evidence>
<dbReference type="SMART" id="SM00225">
    <property type="entry name" value="BTB"/>
    <property type="match status" value="1"/>
</dbReference>
<feature type="compositionally biased region" description="Low complexity" evidence="4">
    <location>
        <begin position="721"/>
        <end position="735"/>
    </location>
</feature>
<feature type="compositionally biased region" description="Acidic residues" evidence="4">
    <location>
        <begin position="74"/>
        <end position="90"/>
    </location>
</feature>
<dbReference type="GO" id="GO:0003779">
    <property type="term" value="F:actin binding"/>
    <property type="evidence" value="ECO:0007669"/>
    <property type="project" value="UniProtKB-KW"/>
</dbReference>
<feature type="compositionally biased region" description="Low complexity" evidence="4">
    <location>
        <begin position="348"/>
        <end position="357"/>
    </location>
</feature>
<dbReference type="InterPro" id="IPR015915">
    <property type="entry name" value="Kelch-typ_b-propeller"/>
</dbReference>
<dbReference type="InterPro" id="IPR011333">
    <property type="entry name" value="SKP1/BTB/POZ_sf"/>
</dbReference>
<keyword evidence="2" id="KW-0677">Repeat</keyword>
<dbReference type="PANTHER" id="PTHR24412">
    <property type="entry name" value="KELCH PROTEIN"/>
    <property type="match status" value="1"/>
</dbReference>
<dbReference type="Proteomes" id="UP001231518">
    <property type="component" value="Chromosome 23"/>
</dbReference>
<evidence type="ECO:0000313" key="6">
    <source>
        <dbReference type="EMBL" id="KAJ8709916.1"/>
    </source>
</evidence>
<sequence>MTVLVAWHRNYRIASPSRARHASGLTAASESERDRAQPGSSATHQVRIAAGAEHSGARGGDMKPHDDYRNGDEGAGEDSSEEETSALEDELSVRDDAAPARVLHALNALRKSRQHYDAVLLAGGAELPAHRAVLAAASPYLLHALGALPPAGAPALRVDGVEPEALGALVEYAYTGRLRVRDAAAARRLYRAAWRLRVEPVRAHLAAALLRRLAPHDCLELRALPDLGADQLAMLDAYIAQNFDEVCKSGALANLPIIRIEMLRETSAEGGEETAFAVADAALTWLRDQQAADADLDELCSRTHLLYVDARGALRDCGELPAARGDAPELQEYRREAAERGRSRRAADVPAPAAPDTLALGARTPRADCAVLAATRVAGARTTRALLALRGRLAAARVAWRDVRAGAGAAGGVLGGAREEEAGRRARLALGRAAHGTAVLGGRLLVCGGYDRARVLRAAEAYDPALNEWTALPDMRCARARFPAAVLGGALFALGGSDGHAELDSVASLALGATSWTGRARLPLALSHAGAAGVEERRELYVVGGWSGGVNLKRVLRYDPDADAWSEAPPLNAGRSQCASVYWEGALWALGGCDAWHCLASTERLRLGGAAWETGPALPTARRSVGAAAWRGRLVAAGGSDGAASLRRTEWLAGGGDADKWRAGPELRRPRAALGLAVLHDALYAVGGFDGKEFLSCVECLYEPDGEWTTLLAPPAPRTPLSPDAAPAAPVSPAAPESPPAQENGAAESE</sequence>
<proteinExistence type="predicted"/>
<dbReference type="InterPro" id="IPR000210">
    <property type="entry name" value="BTB/POZ_dom"/>
</dbReference>
<dbReference type="Gene3D" id="2.120.10.80">
    <property type="entry name" value="Kelch-type beta propeller"/>
    <property type="match status" value="2"/>
</dbReference>
<dbReference type="SMART" id="SM00612">
    <property type="entry name" value="Kelch"/>
    <property type="match status" value="6"/>
</dbReference>
<feature type="region of interest" description="Disordered" evidence="4">
    <location>
        <begin position="712"/>
        <end position="750"/>
    </location>
</feature>
<keyword evidence="3" id="KW-0009">Actin-binding</keyword>
<dbReference type="SUPFAM" id="SSF117281">
    <property type="entry name" value="Kelch motif"/>
    <property type="match status" value="1"/>
</dbReference>
<dbReference type="EMBL" id="JARGEI010000023">
    <property type="protein sequence ID" value="KAJ8709916.1"/>
    <property type="molecule type" value="Genomic_DNA"/>
</dbReference>
<feature type="domain" description="BTB" evidence="5">
    <location>
        <begin position="116"/>
        <end position="182"/>
    </location>
</feature>
<keyword evidence="1" id="KW-0880">Kelch repeat</keyword>
<organism evidence="6 7">
    <name type="scientific">Mythimna separata</name>
    <name type="common">Oriental armyworm</name>
    <name type="synonym">Pseudaletia separata</name>
    <dbReference type="NCBI Taxonomy" id="271217"/>
    <lineage>
        <taxon>Eukaryota</taxon>
        <taxon>Metazoa</taxon>
        <taxon>Ecdysozoa</taxon>
        <taxon>Arthropoda</taxon>
        <taxon>Hexapoda</taxon>
        <taxon>Insecta</taxon>
        <taxon>Pterygota</taxon>
        <taxon>Neoptera</taxon>
        <taxon>Endopterygota</taxon>
        <taxon>Lepidoptera</taxon>
        <taxon>Glossata</taxon>
        <taxon>Ditrysia</taxon>
        <taxon>Noctuoidea</taxon>
        <taxon>Noctuidae</taxon>
        <taxon>Noctuinae</taxon>
        <taxon>Hadenini</taxon>
        <taxon>Mythimna</taxon>
    </lineage>
</organism>
<accession>A0AAD7YBL8</accession>
<dbReference type="InterPro" id="IPR011043">
    <property type="entry name" value="Gal_Oxase/kelch_b-propeller"/>
</dbReference>
<comment type="caution">
    <text evidence="6">The sequence shown here is derived from an EMBL/GenBank/DDBJ whole genome shotgun (WGS) entry which is preliminary data.</text>
</comment>